<dbReference type="EnsemblBacteria" id="ABQ87485">
    <property type="protein sequence ID" value="ABQ87485"/>
    <property type="gene ID" value="Msm_1280"/>
</dbReference>
<keyword evidence="7" id="KW-1185">Reference proteome</keyword>
<feature type="region of interest" description="Disordered" evidence="5">
    <location>
        <begin position="249"/>
        <end position="274"/>
    </location>
</feature>
<evidence type="ECO:0000256" key="4">
    <source>
        <dbReference type="ARBA" id="ARBA00023285"/>
    </source>
</evidence>
<proteinExistence type="predicted"/>
<dbReference type="NCBIfam" id="NF033198">
    <property type="entry name" value="F430_CfbA"/>
    <property type="match status" value="1"/>
</dbReference>
<dbReference type="EC" id="4.99.1.3" evidence="6"/>
<evidence type="ECO:0000256" key="2">
    <source>
        <dbReference type="ARBA" id="ARBA00022723"/>
    </source>
</evidence>
<dbReference type="GO" id="GO:0009236">
    <property type="term" value="P:cobalamin biosynthetic process"/>
    <property type="evidence" value="ECO:0007669"/>
    <property type="project" value="UniProtKB-KW"/>
</dbReference>
<keyword evidence="1" id="KW-0169">Cobalamin biosynthesis</keyword>
<reference evidence="6 7" key="1">
    <citation type="journal article" date="2007" name="Proc. Natl. Acad. Sci. U.S.A.">
        <title>Genomic and metabolic adaptations of Methanobrevibacter smithii to the human gut.</title>
        <authorList>
            <person name="Samuel B.S."/>
            <person name="Hansen E.E."/>
            <person name="Manchester J.K."/>
            <person name="Coutinho P.M."/>
            <person name="Henrissat B."/>
            <person name="Fulton R."/>
            <person name="Latreille P."/>
            <person name="Kim K."/>
            <person name="Wilson R.K."/>
            <person name="Gordon J.I."/>
        </authorList>
    </citation>
    <scope>NUCLEOTIDE SEQUENCE [LARGE SCALE GENOMIC DNA]</scope>
    <source>
        <strain evidence="7">ATCC 35061 / DSM 861 / OCM 144 / PS</strain>
    </source>
</reference>
<gene>
    <name evidence="6" type="ordered locus">Msm_1280</name>
</gene>
<dbReference type="SUPFAM" id="SSF53800">
    <property type="entry name" value="Chelatase"/>
    <property type="match status" value="2"/>
</dbReference>
<dbReference type="GO" id="GO:0046872">
    <property type="term" value="F:metal ion binding"/>
    <property type="evidence" value="ECO:0007669"/>
    <property type="project" value="UniProtKB-KW"/>
</dbReference>
<dbReference type="KEGG" id="msi:Msm_1280"/>
<dbReference type="HOGENOM" id="CLU_904928_0_0_2"/>
<sequence>MVSNLELQNKIAILLVSHGSSLPFAEVTFNEIKDKFNKATGFATEVGYMKVAEPSIAGAVENLKEEVPELEKIIAIPVFLAPGIHTNIDIPTLLGLSPLETDPRCPDGNYPDDHYLSIAEDVDFDGDIELLPAIGPDDNLLEVIDKRINESLADSKLNGDAKTGILLVSHGSRLKYNKEFISEVYRKFSETTDYPSNFGFMELVEPNIPTSINKLINENEIDRLVVVPVFIAPGVHTTSDIPTILGLKEADSHSHSHSHSHEHGHEHHHHHHHHDLEAIDFEGEILYPEPIGSDDILIDILVKNMEKAL</sequence>
<dbReference type="GeneID" id="78817933"/>
<dbReference type="PANTHER" id="PTHR33542">
    <property type="entry name" value="SIROHYDROCHLORIN FERROCHELATASE, CHLOROPLASTIC"/>
    <property type="match status" value="1"/>
</dbReference>
<dbReference type="PANTHER" id="PTHR33542:SF3">
    <property type="entry name" value="SIROHYDROCHLORIN FERROCHELATASE, CHLOROPLASTIC"/>
    <property type="match status" value="1"/>
</dbReference>
<dbReference type="InterPro" id="IPR050963">
    <property type="entry name" value="Sirohydro_Cobaltochel/CbiX"/>
</dbReference>
<dbReference type="InterPro" id="IPR002762">
    <property type="entry name" value="CbiX-like"/>
</dbReference>
<dbReference type="AlphaFoldDB" id="A5UMQ7"/>
<feature type="compositionally biased region" description="Basic and acidic residues" evidence="5">
    <location>
        <begin position="249"/>
        <end position="265"/>
    </location>
</feature>
<dbReference type="EMBL" id="CP000678">
    <property type="protein sequence ID" value="ABQ87485.1"/>
    <property type="molecule type" value="Genomic_DNA"/>
</dbReference>
<keyword evidence="4" id="KW-0170">Cobalt</keyword>
<dbReference type="eggNOG" id="arCOG02246">
    <property type="taxonomic scope" value="Archaea"/>
</dbReference>
<dbReference type="Pfam" id="PF01903">
    <property type="entry name" value="CbiX"/>
    <property type="match status" value="2"/>
</dbReference>
<keyword evidence="3 6" id="KW-0456">Lyase</keyword>
<dbReference type="NCBIfam" id="NF002090">
    <property type="entry name" value="PRK00923.1"/>
    <property type="match status" value="1"/>
</dbReference>
<dbReference type="CDD" id="cd03416">
    <property type="entry name" value="CbiX_SirB_N"/>
    <property type="match status" value="2"/>
</dbReference>
<evidence type="ECO:0000256" key="5">
    <source>
        <dbReference type="SAM" id="MobiDB-lite"/>
    </source>
</evidence>
<accession>A5UMQ7</accession>
<protein>
    <submittedName>
        <fullName evidence="6">Sirohydrochlorin cobaltochelatase, CbiX</fullName>
        <ecNumber evidence="6">4.99.1.3</ecNumber>
    </submittedName>
</protein>
<organism evidence="6 7">
    <name type="scientific">Methanobrevibacter smithii (strain ATCC 35061 / DSM 861 / OCM 144 / PS)</name>
    <dbReference type="NCBI Taxonomy" id="420247"/>
    <lineage>
        <taxon>Archaea</taxon>
        <taxon>Methanobacteriati</taxon>
        <taxon>Methanobacteriota</taxon>
        <taxon>Methanomada group</taxon>
        <taxon>Methanobacteria</taxon>
        <taxon>Methanobacteriales</taxon>
        <taxon>Methanobacteriaceae</taxon>
        <taxon>Methanobrevibacter</taxon>
    </lineage>
</organism>
<evidence type="ECO:0000256" key="3">
    <source>
        <dbReference type="ARBA" id="ARBA00023239"/>
    </source>
</evidence>
<name>A5UMQ7_METS3</name>
<dbReference type="RefSeq" id="WP_011954404.1">
    <property type="nucleotide sequence ID" value="NC_009515.1"/>
</dbReference>
<evidence type="ECO:0000256" key="1">
    <source>
        <dbReference type="ARBA" id="ARBA00022573"/>
    </source>
</evidence>
<evidence type="ECO:0000313" key="6">
    <source>
        <dbReference type="EMBL" id="ABQ87485.1"/>
    </source>
</evidence>
<dbReference type="Proteomes" id="UP000001992">
    <property type="component" value="Chromosome"/>
</dbReference>
<dbReference type="BioCyc" id="MSMI420247:GHWZ-1316-MONOMER"/>
<dbReference type="PATRIC" id="fig|420247.28.peg.1278"/>
<dbReference type="Gene3D" id="3.40.50.1400">
    <property type="match status" value="2"/>
</dbReference>
<dbReference type="GO" id="GO:0016852">
    <property type="term" value="F:sirohydrochlorin cobaltochelatase activity"/>
    <property type="evidence" value="ECO:0007669"/>
    <property type="project" value="UniProtKB-EC"/>
</dbReference>
<keyword evidence="2" id="KW-0479">Metal-binding</keyword>
<evidence type="ECO:0000313" key="7">
    <source>
        <dbReference type="Proteomes" id="UP000001992"/>
    </source>
</evidence>
<dbReference type="STRING" id="420247.Msm_1280"/>